<gene>
    <name evidence="2" type="ORF">B0I03_101404</name>
</gene>
<keyword evidence="3" id="KW-1185">Reference proteome</keyword>
<proteinExistence type="predicted"/>
<dbReference type="AlphaFoldDB" id="A0A327YXB6"/>
<reference evidence="2 3" key="1">
    <citation type="submission" date="2018-06" db="EMBL/GenBank/DDBJ databases">
        <title>Genomic Encyclopedia of Type Strains, Phase III (KMG-III): the genomes of soil and plant-associated and newly described type strains.</title>
        <authorList>
            <person name="Whitman W."/>
        </authorList>
    </citation>
    <scope>NUCLEOTIDE SEQUENCE [LARGE SCALE GENOMIC DNA]</scope>
    <source>
        <strain evidence="2 3">CGMCC 1.12398</strain>
    </source>
</reference>
<dbReference type="EMBL" id="QLMI01000001">
    <property type="protein sequence ID" value="RAK25241.1"/>
    <property type="molecule type" value="Genomic_DNA"/>
</dbReference>
<evidence type="ECO:0000313" key="3">
    <source>
        <dbReference type="Proteomes" id="UP000249620"/>
    </source>
</evidence>
<comment type="caution">
    <text evidence="2">The sequence shown here is derived from an EMBL/GenBank/DDBJ whole genome shotgun (WGS) entry which is preliminary data.</text>
</comment>
<accession>A0A327YXB6</accession>
<feature type="transmembrane region" description="Helical" evidence="1">
    <location>
        <begin position="67"/>
        <end position="84"/>
    </location>
</feature>
<dbReference type="Proteomes" id="UP000249620">
    <property type="component" value="Unassembled WGS sequence"/>
</dbReference>
<keyword evidence="1" id="KW-1133">Transmembrane helix</keyword>
<feature type="transmembrane region" description="Helical" evidence="1">
    <location>
        <begin position="7"/>
        <end position="24"/>
    </location>
</feature>
<organism evidence="2 3">
    <name type="scientific">Flavobacterium aquaticum</name>
    <dbReference type="NCBI Taxonomy" id="1236486"/>
    <lineage>
        <taxon>Bacteria</taxon>
        <taxon>Pseudomonadati</taxon>
        <taxon>Bacteroidota</taxon>
        <taxon>Flavobacteriia</taxon>
        <taxon>Flavobacteriales</taxon>
        <taxon>Flavobacteriaceae</taxon>
        <taxon>Flavobacterium</taxon>
    </lineage>
</organism>
<keyword evidence="1" id="KW-0472">Membrane</keyword>
<name>A0A327YXB6_9FLAO</name>
<evidence type="ECO:0000256" key="1">
    <source>
        <dbReference type="SAM" id="Phobius"/>
    </source>
</evidence>
<keyword evidence="1" id="KW-0812">Transmembrane</keyword>
<sequence>MFTKKRILAFFIITLFGLLIYIFINSNQYDSGSSFGIDDIKNENQSFTNTSGGNPILKEKITYINNIVYLIVFGIFDLIISIFFL</sequence>
<evidence type="ECO:0000313" key="2">
    <source>
        <dbReference type="EMBL" id="RAK25241.1"/>
    </source>
</evidence>
<protein>
    <submittedName>
        <fullName evidence="2">Uncharacterized protein</fullName>
    </submittedName>
</protein>